<protein>
    <submittedName>
        <fullName evidence="1">Uncharacterized protein</fullName>
    </submittedName>
</protein>
<dbReference type="Proteomes" id="UP000178851">
    <property type="component" value="Unassembled WGS sequence"/>
</dbReference>
<proteinExistence type="predicted"/>
<organism evidence="1 2">
    <name type="scientific">Candidatus Woesebacteria bacterium RIFCSPHIGHO2_01_FULL_39_28</name>
    <dbReference type="NCBI Taxonomy" id="1802496"/>
    <lineage>
        <taxon>Bacteria</taxon>
        <taxon>Candidatus Woeseibacteriota</taxon>
    </lineage>
</organism>
<accession>A0A1F7YH84</accession>
<evidence type="ECO:0000313" key="1">
    <source>
        <dbReference type="EMBL" id="OGM26530.1"/>
    </source>
</evidence>
<reference evidence="1 2" key="1">
    <citation type="journal article" date="2016" name="Nat. Commun.">
        <title>Thousands of microbial genomes shed light on interconnected biogeochemical processes in an aquifer system.</title>
        <authorList>
            <person name="Anantharaman K."/>
            <person name="Brown C.T."/>
            <person name="Hug L.A."/>
            <person name="Sharon I."/>
            <person name="Castelle C.J."/>
            <person name="Probst A.J."/>
            <person name="Thomas B.C."/>
            <person name="Singh A."/>
            <person name="Wilkins M.J."/>
            <person name="Karaoz U."/>
            <person name="Brodie E.L."/>
            <person name="Williams K.H."/>
            <person name="Hubbard S.S."/>
            <person name="Banfield J.F."/>
        </authorList>
    </citation>
    <scope>NUCLEOTIDE SEQUENCE [LARGE SCALE GENOMIC DNA]</scope>
</reference>
<evidence type="ECO:0000313" key="2">
    <source>
        <dbReference type="Proteomes" id="UP000178851"/>
    </source>
</evidence>
<sequence length="112" mass="12932">MAARVEERVICPRFRGKWGDTGECKVSVDIAIESNIPIDVTCNLGDQKDFIDFHPSYKDGFGFHADGRNYRQTLVRQPVRRDRRLQVCRCPLVNVRAGIHRLPLETIEFTED</sequence>
<dbReference type="EMBL" id="MGGI01000012">
    <property type="protein sequence ID" value="OGM26530.1"/>
    <property type="molecule type" value="Genomic_DNA"/>
</dbReference>
<dbReference type="AlphaFoldDB" id="A0A1F7YH84"/>
<gene>
    <name evidence="1" type="ORF">A2627_00695</name>
</gene>
<name>A0A1F7YH84_9BACT</name>
<comment type="caution">
    <text evidence="1">The sequence shown here is derived from an EMBL/GenBank/DDBJ whole genome shotgun (WGS) entry which is preliminary data.</text>
</comment>